<evidence type="ECO:0000313" key="8">
    <source>
        <dbReference type="Proteomes" id="UP000193648"/>
    </source>
</evidence>
<feature type="transmembrane region" description="Helical" evidence="5">
    <location>
        <begin position="50"/>
        <end position="71"/>
    </location>
</feature>
<evidence type="ECO:0000256" key="3">
    <source>
        <dbReference type="ARBA" id="ARBA00022989"/>
    </source>
</evidence>
<dbReference type="PANTHER" id="PTHR31465:SF1">
    <property type="entry name" value="PROTEIN RTA1-RELATED"/>
    <property type="match status" value="1"/>
</dbReference>
<proteinExistence type="predicted"/>
<evidence type="ECO:0000256" key="5">
    <source>
        <dbReference type="SAM" id="Phobius"/>
    </source>
</evidence>
<keyword evidence="4 5" id="KW-0472">Membrane</keyword>
<dbReference type="Proteomes" id="UP000193648">
    <property type="component" value="Unassembled WGS sequence"/>
</dbReference>
<dbReference type="EMBL" id="MCFF01000045">
    <property type="protein sequence ID" value="ORZ06555.1"/>
    <property type="molecule type" value="Genomic_DNA"/>
</dbReference>
<feature type="transmembrane region" description="Helical" evidence="5">
    <location>
        <begin position="266"/>
        <end position="285"/>
    </location>
</feature>
<dbReference type="RefSeq" id="XP_021877598.1">
    <property type="nucleotide sequence ID" value="XM_022022208.1"/>
</dbReference>
<feature type="transmembrane region" description="Helical" evidence="5">
    <location>
        <begin position="170"/>
        <end position="190"/>
    </location>
</feature>
<feature type="signal peptide" evidence="6">
    <location>
        <begin position="1"/>
        <end position="23"/>
    </location>
</feature>
<comment type="caution">
    <text evidence="7">The sequence shown here is derived from an EMBL/GenBank/DDBJ whole genome shotgun (WGS) entry which is preliminary data.</text>
</comment>
<dbReference type="GeneID" id="33564052"/>
<evidence type="ECO:0000256" key="4">
    <source>
        <dbReference type="ARBA" id="ARBA00023136"/>
    </source>
</evidence>
<comment type="subcellular location">
    <subcellularLocation>
        <location evidence="1">Membrane</location>
        <topology evidence="1">Multi-pass membrane protein</topology>
    </subcellularLocation>
</comment>
<gene>
    <name evidence="7" type="ORF">BCR41DRAFT_340738</name>
</gene>
<accession>A0A1Y2GBT8</accession>
<name>A0A1Y2GBT8_9FUNG</name>
<evidence type="ECO:0000313" key="7">
    <source>
        <dbReference type="EMBL" id="ORZ06555.1"/>
    </source>
</evidence>
<feature type="transmembrane region" description="Helical" evidence="5">
    <location>
        <begin position="78"/>
        <end position="95"/>
    </location>
</feature>
<dbReference type="PANTHER" id="PTHR31465">
    <property type="entry name" value="PROTEIN RTA1-RELATED"/>
    <property type="match status" value="1"/>
</dbReference>
<keyword evidence="2 5" id="KW-0812">Transmembrane</keyword>
<dbReference type="AlphaFoldDB" id="A0A1Y2GBT8"/>
<feature type="transmembrane region" description="Helical" evidence="5">
    <location>
        <begin position="107"/>
        <end position="126"/>
    </location>
</feature>
<dbReference type="InParanoid" id="A0A1Y2GBT8"/>
<organism evidence="7 8">
    <name type="scientific">Lobosporangium transversale</name>
    <dbReference type="NCBI Taxonomy" id="64571"/>
    <lineage>
        <taxon>Eukaryota</taxon>
        <taxon>Fungi</taxon>
        <taxon>Fungi incertae sedis</taxon>
        <taxon>Mucoromycota</taxon>
        <taxon>Mortierellomycotina</taxon>
        <taxon>Mortierellomycetes</taxon>
        <taxon>Mortierellales</taxon>
        <taxon>Mortierellaceae</taxon>
        <taxon>Lobosporangium</taxon>
    </lineage>
</organism>
<dbReference type="STRING" id="64571.A0A1Y2GBT8"/>
<keyword evidence="6" id="KW-0732">Signal</keyword>
<feature type="transmembrane region" description="Helical" evidence="5">
    <location>
        <begin position="210"/>
        <end position="233"/>
    </location>
</feature>
<feature type="chain" id="PRO_5013028261" evidence="6">
    <location>
        <begin position="24"/>
        <end position="371"/>
    </location>
</feature>
<sequence length="371" mass="40886">MFYLNRFTVITYALLLFLGHVQAQSVPNTPTPDTTPVTKRRGILKYEPSIPGNIIFGVCYLLLGITFSYHIHRQKDRWALCLPIGAFASALGFFIKTSLDPDSLKLIIYIVQNGLIVISPSAFLAFNFMLYGRFIAAVDPNFDTSGNSNPGSKGSSKMQKSRFSFIPPRIVGRTFIWSDLLSFLVQISAGGMQAGGAKGNSQLADIGSKLFLIGVTVQGVSYCLFTALLTVAVHRLIAERKQKGRQLAQTSLLQGKNYMGLDQHTAIVVGGLYFSSIFIIIRSIFRIVEFAEGYDGHLSSNEIYVFVLDAAPLVLAIGVFAFFWPTILLSKITTYTREVAFNHPMADSSRITPVHSNNNDLYTTDGAPLVR</sequence>
<dbReference type="InterPro" id="IPR007568">
    <property type="entry name" value="RTA1"/>
</dbReference>
<evidence type="ECO:0000256" key="6">
    <source>
        <dbReference type="SAM" id="SignalP"/>
    </source>
</evidence>
<evidence type="ECO:0000256" key="2">
    <source>
        <dbReference type="ARBA" id="ARBA00022692"/>
    </source>
</evidence>
<dbReference type="OrthoDB" id="3358017at2759"/>
<reference evidence="7 8" key="1">
    <citation type="submission" date="2016-07" db="EMBL/GenBank/DDBJ databases">
        <title>Pervasive Adenine N6-methylation of Active Genes in Fungi.</title>
        <authorList>
            <consortium name="DOE Joint Genome Institute"/>
            <person name="Mondo S.J."/>
            <person name="Dannebaum R.O."/>
            <person name="Kuo R.C."/>
            <person name="Labutti K."/>
            <person name="Haridas S."/>
            <person name="Kuo A."/>
            <person name="Salamov A."/>
            <person name="Ahrendt S.R."/>
            <person name="Lipzen A."/>
            <person name="Sullivan W."/>
            <person name="Andreopoulos W.B."/>
            <person name="Clum A."/>
            <person name="Lindquist E."/>
            <person name="Daum C."/>
            <person name="Ramamoorthy G.K."/>
            <person name="Gryganskyi A."/>
            <person name="Culley D."/>
            <person name="Magnuson J.K."/>
            <person name="James T.Y."/>
            <person name="O'Malley M.A."/>
            <person name="Stajich J.E."/>
            <person name="Spatafora J.W."/>
            <person name="Visel A."/>
            <person name="Grigoriev I.V."/>
        </authorList>
    </citation>
    <scope>NUCLEOTIDE SEQUENCE [LARGE SCALE GENOMIC DNA]</scope>
    <source>
        <strain evidence="7 8">NRRL 3116</strain>
    </source>
</reference>
<keyword evidence="8" id="KW-1185">Reference proteome</keyword>
<dbReference type="GO" id="GO:0016020">
    <property type="term" value="C:membrane"/>
    <property type="evidence" value="ECO:0007669"/>
    <property type="project" value="UniProtKB-SubCell"/>
</dbReference>
<dbReference type="Pfam" id="PF04479">
    <property type="entry name" value="RTA1"/>
    <property type="match status" value="1"/>
</dbReference>
<dbReference type="FunCoup" id="A0A1Y2GBT8">
    <property type="interactions" value="25"/>
</dbReference>
<evidence type="ECO:0000256" key="1">
    <source>
        <dbReference type="ARBA" id="ARBA00004141"/>
    </source>
</evidence>
<protein>
    <submittedName>
        <fullName evidence="7">RTA1 like protein-domain-containing protein</fullName>
    </submittedName>
</protein>
<feature type="transmembrane region" description="Helical" evidence="5">
    <location>
        <begin position="305"/>
        <end position="329"/>
    </location>
</feature>
<keyword evidence="3 5" id="KW-1133">Transmembrane helix</keyword>